<organism evidence="11 12">
    <name type="scientific">Phialemonium atrogriseum</name>
    <dbReference type="NCBI Taxonomy" id="1093897"/>
    <lineage>
        <taxon>Eukaryota</taxon>
        <taxon>Fungi</taxon>
        <taxon>Dikarya</taxon>
        <taxon>Ascomycota</taxon>
        <taxon>Pezizomycotina</taxon>
        <taxon>Sordariomycetes</taxon>
        <taxon>Sordariomycetidae</taxon>
        <taxon>Cephalothecales</taxon>
        <taxon>Cephalothecaceae</taxon>
        <taxon>Phialemonium</taxon>
    </lineage>
</organism>
<dbReference type="GO" id="GO:0043529">
    <property type="term" value="C:GET complex"/>
    <property type="evidence" value="ECO:0007669"/>
    <property type="project" value="TreeGrafter"/>
</dbReference>
<evidence type="ECO:0000256" key="5">
    <source>
        <dbReference type="ARBA" id="ARBA00022801"/>
    </source>
</evidence>
<evidence type="ECO:0000256" key="2">
    <source>
        <dbReference type="ARBA" id="ARBA00022448"/>
    </source>
</evidence>
<dbReference type="InterPro" id="IPR027417">
    <property type="entry name" value="P-loop_NTPase"/>
</dbReference>
<evidence type="ECO:0000256" key="1">
    <source>
        <dbReference type="ARBA" id="ARBA00011040"/>
    </source>
</evidence>
<dbReference type="EMBL" id="MU838999">
    <property type="protein sequence ID" value="KAK1771246.1"/>
    <property type="molecule type" value="Genomic_DNA"/>
</dbReference>
<evidence type="ECO:0000256" key="9">
    <source>
        <dbReference type="HAMAP-Rule" id="MF_03112"/>
    </source>
</evidence>
<dbReference type="Proteomes" id="UP001244011">
    <property type="component" value="Unassembled WGS sequence"/>
</dbReference>
<keyword evidence="12" id="KW-1185">Reference proteome</keyword>
<dbReference type="NCBIfam" id="TIGR00345">
    <property type="entry name" value="GET3_arsA_TRC40"/>
    <property type="match status" value="1"/>
</dbReference>
<feature type="binding site" evidence="9">
    <location>
        <position position="290"/>
    </location>
    <ligand>
        <name>Zn(2+)</name>
        <dbReference type="ChEBI" id="CHEBI:29105"/>
        <note>ligand shared between dimeric partners</note>
    </ligand>
</feature>
<keyword evidence="7 9" id="KW-0862">Zinc</keyword>
<dbReference type="GeneID" id="85306081"/>
<feature type="binding site" evidence="9">
    <location>
        <begin position="35"/>
        <end position="42"/>
    </location>
    <ligand>
        <name>ATP</name>
        <dbReference type="ChEBI" id="CHEBI:30616"/>
    </ligand>
</feature>
<evidence type="ECO:0000256" key="4">
    <source>
        <dbReference type="ARBA" id="ARBA00022741"/>
    </source>
</evidence>
<comment type="subunit">
    <text evidence="9">Homodimer.</text>
</comment>
<feature type="domain" description="ArsA/GET3 Anion-transporting ATPase-like" evidence="10">
    <location>
        <begin position="28"/>
        <end position="337"/>
    </location>
</feature>
<evidence type="ECO:0000256" key="8">
    <source>
        <dbReference type="ARBA" id="ARBA00022840"/>
    </source>
</evidence>
<dbReference type="GO" id="GO:0005524">
    <property type="term" value="F:ATP binding"/>
    <property type="evidence" value="ECO:0007669"/>
    <property type="project" value="UniProtKB-UniRule"/>
</dbReference>
<comment type="caution">
    <text evidence="11">The sequence shown here is derived from an EMBL/GenBank/DDBJ whole genome shotgun (WGS) entry which is preliminary data.</text>
</comment>
<dbReference type="InterPro" id="IPR027542">
    <property type="entry name" value="ATPase_ArsA/GET3_euk"/>
</dbReference>
<evidence type="ECO:0000259" key="10">
    <source>
        <dbReference type="Pfam" id="PF02374"/>
    </source>
</evidence>
<dbReference type="PANTHER" id="PTHR10803">
    <property type="entry name" value="ARSENICAL PUMP-DRIVING ATPASE ARSENITE-TRANSLOCATING ATPASE"/>
    <property type="match status" value="1"/>
</dbReference>
<evidence type="ECO:0000256" key="6">
    <source>
        <dbReference type="ARBA" id="ARBA00022824"/>
    </source>
</evidence>
<dbReference type="FunFam" id="3.40.50.300:FF:000235">
    <property type="entry name" value="ATPase ASNA1"/>
    <property type="match status" value="1"/>
</dbReference>
<dbReference type="HAMAP" id="MF_03112">
    <property type="entry name" value="Asna1_Get3"/>
    <property type="match status" value="1"/>
</dbReference>
<comment type="similarity">
    <text evidence="1 9">Belongs to the arsA ATPase family.</text>
</comment>
<feature type="binding site" evidence="9">
    <location>
        <position position="249"/>
    </location>
    <ligand>
        <name>ATP</name>
        <dbReference type="ChEBI" id="CHEBI:30616"/>
    </ligand>
</feature>
<dbReference type="Gene3D" id="3.40.50.300">
    <property type="entry name" value="P-loop containing nucleotide triphosphate hydrolases"/>
    <property type="match status" value="1"/>
</dbReference>
<dbReference type="InterPro" id="IPR025723">
    <property type="entry name" value="ArsA/GET3_ATPase-like"/>
</dbReference>
<accession>A0AAJ0CBJ3</accession>
<dbReference type="GO" id="GO:0016887">
    <property type="term" value="F:ATP hydrolysis activity"/>
    <property type="evidence" value="ECO:0007669"/>
    <property type="project" value="InterPro"/>
</dbReference>
<sequence length="344" mass="37657">MSSALVNVDDPDALEPTLQSILDQRSLRWIFVGGKGGVGKTTTSCSLAIQLARVRRSVLLISTDPAHNLSDAFNQKFGKEARLIDGFTNLSAMEIDPNGSIQDLLAGQGEEGGAAGGMGDVGGMGGMMQDLAFAIPGIDEAMSFAEVLKQVKSLSYETIIFDTAPTGHTLRFLQFPSVLEKALAKVSQLSSQYGPLLNGLLGSNGTLPNGQNLNEMMEKLETLRQTISEVNTQFKDEALTTFVCVCIPEFLSLYETERMIQELATYGIDTHSIVVNQLLFPGPGSDCSQCNARRRMQKKYLDQIEELYDEFNVVKMPLLVEEVRGKEKLEKFSEMLVKPYVPPS</sequence>
<protein>
    <submittedName>
        <fullName evidence="11">Anion-transporting ATPase-like domain-containing protein</fullName>
    </submittedName>
</protein>
<keyword evidence="9" id="KW-0479">Metal-binding</keyword>
<keyword evidence="6 9" id="KW-0256">Endoplasmic reticulum</keyword>
<reference evidence="11" key="1">
    <citation type="submission" date="2023-06" db="EMBL/GenBank/DDBJ databases">
        <title>Genome-scale phylogeny and comparative genomics of the fungal order Sordariales.</title>
        <authorList>
            <consortium name="Lawrence Berkeley National Laboratory"/>
            <person name="Hensen N."/>
            <person name="Bonometti L."/>
            <person name="Westerberg I."/>
            <person name="Brannstrom I.O."/>
            <person name="Guillou S."/>
            <person name="Cros-Aarteil S."/>
            <person name="Calhoun S."/>
            <person name="Haridas S."/>
            <person name="Kuo A."/>
            <person name="Mondo S."/>
            <person name="Pangilinan J."/>
            <person name="Riley R."/>
            <person name="Labutti K."/>
            <person name="Andreopoulos B."/>
            <person name="Lipzen A."/>
            <person name="Chen C."/>
            <person name="Yanf M."/>
            <person name="Daum C."/>
            <person name="Ng V."/>
            <person name="Clum A."/>
            <person name="Steindorff A."/>
            <person name="Ohm R."/>
            <person name="Martin F."/>
            <person name="Silar P."/>
            <person name="Natvig D."/>
            <person name="Lalanne C."/>
            <person name="Gautier V."/>
            <person name="Ament-Velasquez S.L."/>
            <person name="Kruys A."/>
            <person name="Hutchinson M.I."/>
            <person name="Powell A.J."/>
            <person name="Barry K."/>
            <person name="Miller A.N."/>
            <person name="Grigoriev I.V."/>
            <person name="Debuchy R."/>
            <person name="Gladieux P."/>
            <person name="Thoren M.H."/>
            <person name="Johannesson H."/>
        </authorList>
    </citation>
    <scope>NUCLEOTIDE SEQUENCE</scope>
    <source>
        <strain evidence="11">8032-3</strain>
    </source>
</reference>
<dbReference type="RefSeq" id="XP_060287459.1">
    <property type="nucleotide sequence ID" value="XM_060422894.1"/>
</dbReference>
<feature type="binding site" evidence="9">
    <location>
        <position position="276"/>
    </location>
    <ligand>
        <name>ATP</name>
        <dbReference type="ChEBI" id="CHEBI:30616"/>
    </ligand>
</feature>
<comment type="subcellular location">
    <subcellularLocation>
        <location evidence="9">Cytoplasm</location>
    </subcellularLocation>
    <subcellularLocation>
        <location evidence="9">Endoplasmic reticulum</location>
    </subcellularLocation>
</comment>
<evidence type="ECO:0000256" key="7">
    <source>
        <dbReference type="ARBA" id="ARBA00022833"/>
    </source>
</evidence>
<keyword evidence="3 9" id="KW-0963">Cytoplasm</keyword>
<evidence type="ECO:0000313" key="11">
    <source>
        <dbReference type="EMBL" id="KAK1771246.1"/>
    </source>
</evidence>
<keyword evidence="4 9" id="KW-0547">Nucleotide-binding</keyword>
<dbReference type="GO" id="GO:0046872">
    <property type="term" value="F:metal ion binding"/>
    <property type="evidence" value="ECO:0007669"/>
    <property type="project" value="UniProtKB-KW"/>
</dbReference>
<feature type="active site" evidence="9">
    <location>
        <position position="64"/>
    </location>
</feature>
<keyword evidence="2 9" id="KW-0813">Transport</keyword>
<dbReference type="CDD" id="cd02035">
    <property type="entry name" value="ArsA"/>
    <property type="match status" value="1"/>
</dbReference>
<proteinExistence type="inferred from homology"/>
<dbReference type="InterPro" id="IPR016300">
    <property type="entry name" value="ATPase_ArsA/GET3"/>
</dbReference>
<comment type="function">
    <text evidence="9">ATPase required for the post-translational delivery of tail-anchored (TA) proteins to the endoplasmic reticulum. Recognizes and selectively binds the transmembrane domain of TA proteins in the cytosol. This complex then targets to the endoplasmic reticulum by membrane-bound receptors, where the tail-anchored protein is released for insertion. This process is regulated by ATP binding and hydrolysis. ATP binding drives the homodimer towards the closed dimer state, facilitating recognition of newly synthesized TA membrane proteins. ATP hydrolysis is required for insertion. Subsequently, the homodimer reverts towards the open dimer state, lowering its affinity for the membrane-bound receptor, and returning it to the cytosol to initiate a new round of targeting.</text>
</comment>
<dbReference type="GO" id="GO:0071816">
    <property type="term" value="P:tail-anchored membrane protein insertion into ER membrane"/>
    <property type="evidence" value="ECO:0007669"/>
    <property type="project" value="TreeGrafter"/>
</dbReference>
<keyword evidence="8 9" id="KW-0067">ATP-binding</keyword>
<dbReference type="PANTHER" id="PTHR10803:SF3">
    <property type="entry name" value="ATPASE GET3"/>
    <property type="match status" value="1"/>
</dbReference>
<dbReference type="Pfam" id="PF02374">
    <property type="entry name" value="ArsA_ATPase"/>
    <property type="match status" value="1"/>
</dbReference>
<evidence type="ECO:0000256" key="3">
    <source>
        <dbReference type="ARBA" id="ARBA00022490"/>
    </source>
</evidence>
<dbReference type="AlphaFoldDB" id="A0AAJ0CBJ3"/>
<evidence type="ECO:0000313" key="12">
    <source>
        <dbReference type="Proteomes" id="UP001244011"/>
    </source>
</evidence>
<keyword evidence="5 9" id="KW-0378">Hydrolase</keyword>
<gene>
    <name evidence="11" type="ORF">QBC33DRAFT_238314</name>
</gene>
<feature type="binding site" evidence="9">
    <location>
        <position position="287"/>
    </location>
    <ligand>
        <name>Zn(2+)</name>
        <dbReference type="ChEBI" id="CHEBI:29105"/>
        <note>ligand shared between dimeric partners</note>
    </ligand>
</feature>
<dbReference type="SUPFAM" id="SSF52540">
    <property type="entry name" value="P-loop containing nucleoside triphosphate hydrolases"/>
    <property type="match status" value="1"/>
</dbReference>
<name>A0AAJ0CBJ3_9PEZI</name>